<feature type="transmembrane region" description="Helical" evidence="1">
    <location>
        <begin position="321"/>
        <end position="339"/>
    </location>
</feature>
<evidence type="ECO:0000259" key="2">
    <source>
        <dbReference type="PROSITE" id="PS50883"/>
    </source>
</evidence>
<evidence type="ECO:0000313" key="5">
    <source>
        <dbReference type="Proteomes" id="UP000185860"/>
    </source>
</evidence>
<comment type="caution">
    <text evidence="4">The sequence shown here is derived from an EMBL/GenBank/DDBJ whole genome shotgun (WGS) entry which is preliminary data.</text>
</comment>
<dbReference type="InterPro" id="IPR001633">
    <property type="entry name" value="EAL_dom"/>
</dbReference>
<dbReference type="GO" id="GO:0071111">
    <property type="term" value="F:cyclic-guanylate-specific phosphodiesterase activity"/>
    <property type="evidence" value="ECO:0007669"/>
    <property type="project" value="InterPro"/>
</dbReference>
<dbReference type="PROSITE" id="PS50883">
    <property type="entry name" value="EAL"/>
    <property type="match status" value="1"/>
</dbReference>
<dbReference type="Gene3D" id="3.30.70.270">
    <property type="match status" value="1"/>
</dbReference>
<feature type="domain" description="GGDEF" evidence="3">
    <location>
        <begin position="428"/>
        <end position="572"/>
    </location>
</feature>
<organism evidence="4 5">
    <name type="scientific">[Phormidium ambiguum] IAM M-71</name>
    <dbReference type="NCBI Taxonomy" id="454136"/>
    <lineage>
        <taxon>Bacteria</taxon>
        <taxon>Bacillati</taxon>
        <taxon>Cyanobacteriota</taxon>
        <taxon>Cyanophyceae</taxon>
        <taxon>Oscillatoriophycideae</taxon>
        <taxon>Aerosakkonematales</taxon>
        <taxon>Aerosakkonemataceae</taxon>
        <taxon>Floridanema</taxon>
    </lineage>
</organism>
<proteinExistence type="predicted"/>
<name>A0A1U7I995_9CYAN</name>
<reference evidence="4 5" key="1">
    <citation type="submission" date="2016-11" db="EMBL/GenBank/DDBJ databases">
        <title>Draft Genome Sequences of Nine Cyanobacterial Strains from Diverse Habitats.</title>
        <authorList>
            <person name="Zhu T."/>
            <person name="Hou S."/>
            <person name="Lu X."/>
            <person name="Hess W.R."/>
        </authorList>
    </citation>
    <scope>NUCLEOTIDE SEQUENCE [LARGE SCALE GENOMIC DNA]</scope>
    <source>
        <strain evidence="4 5">IAM M-71</strain>
    </source>
</reference>
<dbReference type="NCBIfam" id="TIGR00254">
    <property type="entry name" value="GGDEF"/>
    <property type="match status" value="1"/>
</dbReference>
<feature type="transmembrane region" description="Helical" evidence="1">
    <location>
        <begin position="346"/>
        <end position="368"/>
    </location>
</feature>
<dbReference type="SMART" id="SM00267">
    <property type="entry name" value="GGDEF"/>
    <property type="match status" value="1"/>
</dbReference>
<keyword evidence="1" id="KW-1133">Transmembrane helix</keyword>
<evidence type="ECO:0000259" key="3">
    <source>
        <dbReference type="PROSITE" id="PS50887"/>
    </source>
</evidence>
<dbReference type="Proteomes" id="UP000185860">
    <property type="component" value="Unassembled WGS sequence"/>
</dbReference>
<dbReference type="AlphaFoldDB" id="A0A1U7I995"/>
<dbReference type="STRING" id="454136.NIES2119_24295"/>
<dbReference type="SUPFAM" id="SSF141868">
    <property type="entry name" value="EAL domain-like"/>
    <property type="match status" value="1"/>
</dbReference>
<dbReference type="CDD" id="cd01948">
    <property type="entry name" value="EAL"/>
    <property type="match status" value="1"/>
</dbReference>
<accession>A0A1U7I995</accession>
<dbReference type="InterPro" id="IPR007890">
    <property type="entry name" value="CHASE2"/>
</dbReference>
<dbReference type="PROSITE" id="PS50887">
    <property type="entry name" value="GGDEF"/>
    <property type="match status" value="1"/>
</dbReference>
<dbReference type="InterPro" id="IPR000160">
    <property type="entry name" value="GGDEF_dom"/>
</dbReference>
<dbReference type="InterPro" id="IPR050706">
    <property type="entry name" value="Cyclic-di-GMP_PDE-like"/>
</dbReference>
<dbReference type="CDD" id="cd01949">
    <property type="entry name" value="GGDEF"/>
    <property type="match status" value="1"/>
</dbReference>
<dbReference type="Gene3D" id="3.20.20.450">
    <property type="entry name" value="EAL domain"/>
    <property type="match status" value="1"/>
</dbReference>
<dbReference type="SMART" id="SM01080">
    <property type="entry name" value="CHASE2"/>
    <property type="match status" value="1"/>
</dbReference>
<keyword evidence="1" id="KW-0472">Membrane</keyword>
<gene>
    <name evidence="4" type="ORF">NIES2119_24295</name>
</gene>
<keyword evidence="1" id="KW-0812">Transmembrane</keyword>
<dbReference type="Pfam" id="PF00990">
    <property type="entry name" value="GGDEF"/>
    <property type="match status" value="1"/>
</dbReference>
<feature type="domain" description="EAL" evidence="2">
    <location>
        <begin position="581"/>
        <end position="842"/>
    </location>
</feature>
<dbReference type="InterPro" id="IPR035919">
    <property type="entry name" value="EAL_sf"/>
</dbReference>
<dbReference type="PANTHER" id="PTHR33121">
    <property type="entry name" value="CYCLIC DI-GMP PHOSPHODIESTERASE PDEF"/>
    <property type="match status" value="1"/>
</dbReference>
<dbReference type="Pfam" id="PF00563">
    <property type="entry name" value="EAL"/>
    <property type="match status" value="1"/>
</dbReference>
<evidence type="ECO:0000256" key="1">
    <source>
        <dbReference type="SAM" id="Phobius"/>
    </source>
</evidence>
<protein>
    <submittedName>
        <fullName evidence="4">Diguanylate cyclase</fullName>
    </submittedName>
</protein>
<sequence length="844" mass="95710">MKRCAYKSLFIWQQPVLITSLLVAGSLLAIRQMEILQPLELIEFDRGTQLKPQMKPDPRILIVEITEADIRGRDDWPLTDQTLAKLIATLQVYQPKVIGLDLYRERPYPPGHAQLVEEFQASNVIVITKWGESENESVKPPPSVAKQQIGFNDFVLDPDGVIRRNFIFATFQGESFYSFALQISLKYLQEYNFELKAEPHQLKLGKIVFPNLHPDSGGYQNIDTAGYQILLKYRGDSKNIAPRVTLTQVLNGNLDPSLVKDKIVLIGTTAPSQKDLFFTPYTATDRNQASMPGVLIHAQMVSQIISNLVDNQALIWFFPQWLEWFWIWIWSLIGGIIFWRIRRPLSLGIATVSALLVLWTFFLISFFQGGWVPLLVPALGLLVTGSSVAAYKLFHDTFYDTLTGLPNRTFFLKKIEKEITQSQQRNNSLVAVIFLDLDRFKIVNDNFNHQVGDRLLIAVANKLKSCVQHHDIVARIGGDEFGVLLTNINGVNQATSVADEMQHKLTMPFNLKGEEVFISASFGIAFNEIGCDHPDDIELLVNRQPEELLRDAHTAMYRAKALGKARYEVFSTGMRTQLVSRLHLENELRRAIAALTTGKTQEFLVFYQPIISLKTGKIAGFEALIRWQPPGKFISPAEFIPLAEETGLIIPLGEWILKESCRQLKIWQEQFSLQLPLSLSVNLSSQQFSQPDLIERVEQILQETKVDGNNLKLEITESMAMQDVETTIATILRLKAFNLRFSIDDFGTGYSSLSYLHRFPVDTLKVDRSFVSRMEDSSENLAIVQTVIMLSHKLGMDVVAEGVEKVSQMEILRELECEYGQGYYFSKPLNSEAATALLAEQPQW</sequence>
<dbReference type="SMART" id="SM00052">
    <property type="entry name" value="EAL"/>
    <property type="match status" value="1"/>
</dbReference>
<evidence type="ECO:0000313" key="4">
    <source>
        <dbReference type="EMBL" id="OKH33067.1"/>
    </source>
</evidence>
<dbReference type="Pfam" id="PF05226">
    <property type="entry name" value="CHASE2"/>
    <property type="match status" value="1"/>
</dbReference>
<dbReference type="InterPro" id="IPR029787">
    <property type="entry name" value="Nucleotide_cyclase"/>
</dbReference>
<dbReference type="SUPFAM" id="SSF55073">
    <property type="entry name" value="Nucleotide cyclase"/>
    <property type="match status" value="1"/>
</dbReference>
<dbReference type="PANTHER" id="PTHR33121:SF70">
    <property type="entry name" value="SIGNALING PROTEIN YKOW"/>
    <property type="match status" value="1"/>
</dbReference>
<dbReference type="EMBL" id="MRCE01000033">
    <property type="protein sequence ID" value="OKH33067.1"/>
    <property type="molecule type" value="Genomic_DNA"/>
</dbReference>
<dbReference type="InterPro" id="IPR043128">
    <property type="entry name" value="Rev_trsase/Diguanyl_cyclase"/>
</dbReference>